<evidence type="ECO:0000313" key="3">
    <source>
        <dbReference type="EMBL" id="SFC88407.1"/>
    </source>
</evidence>
<feature type="transmembrane region" description="Helical" evidence="1">
    <location>
        <begin position="344"/>
        <end position="369"/>
    </location>
</feature>
<keyword evidence="3" id="KW-0378">Hydrolase</keyword>
<proteinExistence type="predicted"/>
<evidence type="ECO:0000313" key="4">
    <source>
        <dbReference type="Proteomes" id="UP000199514"/>
    </source>
</evidence>
<reference evidence="3 4" key="1">
    <citation type="submission" date="2016-10" db="EMBL/GenBank/DDBJ databases">
        <authorList>
            <person name="de Groot N.N."/>
        </authorList>
    </citation>
    <scope>NUCLEOTIDE SEQUENCE [LARGE SCALE GENOMIC DNA]</scope>
    <source>
        <strain evidence="3 4">DSM 6793</strain>
    </source>
</reference>
<keyword evidence="4" id="KW-1185">Reference proteome</keyword>
<evidence type="ECO:0000259" key="2">
    <source>
        <dbReference type="Pfam" id="PF01757"/>
    </source>
</evidence>
<name>A0A1I1MSJ7_9BACT</name>
<keyword evidence="3" id="KW-0808">Transferase</keyword>
<dbReference type="Proteomes" id="UP000199514">
    <property type="component" value="Unassembled WGS sequence"/>
</dbReference>
<dbReference type="STRING" id="927664.SAMN05421780_11186"/>
<dbReference type="InterPro" id="IPR050879">
    <property type="entry name" value="Acyltransferase_3"/>
</dbReference>
<protein>
    <submittedName>
        <fullName evidence="3">Peptidoglycan/LPS O-acetylase OafA/YrhL, contains acyltransferase and SGNH-hydrolase domains</fullName>
    </submittedName>
</protein>
<feature type="transmembrane region" description="Helical" evidence="1">
    <location>
        <begin position="66"/>
        <end position="83"/>
    </location>
</feature>
<feature type="transmembrane region" description="Helical" evidence="1">
    <location>
        <begin position="199"/>
        <end position="217"/>
    </location>
</feature>
<dbReference type="GO" id="GO:0016787">
    <property type="term" value="F:hydrolase activity"/>
    <property type="evidence" value="ECO:0007669"/>
    <property type="project" value="UniProtKB-KW"/>
</dbReference>
<dbReference type="EMBL" id="FOLE01000011">
    <property type="protein sequence ID" value="SFC88407.1"/>
    <property type="molecule type" value="Genomic_DNA"/>
</dbReference>
<evidence type="ECO:0000256" key="1">
    <source>
        <dbReference type="SAM" id="Phobius"/>
    </source>
</evidence>
<feature type="domain" description="Acyltransferase 3" evidence="2">
    <location>
        <begin position="21"/>
        <end position="362"/>
    </location>
</feature>
<feature type="transmembrane region" description="Helical" evidence="1">
    <location>
        <begin position="229"/>
        <end position="248"/>
    </location>
</feature>
<accession>A0A1I1MSJ7</accession>
<keyword evidence="3" id="KW-0012">Acyltransferase</keyword>
<dbReference type="OrthoDB" id="9796461at2"/>
<dbReference type="GO" id="GO:0000271">
    <property type="term" value="P:polysaccharide biosynthetic process"/>
    <property type="evidence" value="ECO:0007669"/>
    <property type="project" value="TreeGrafter"/>
</dbReference>
<dbReference type="AlphaFoldDB" id="A0A1I1MSJ7"/>
<feature type="transmembrane region" description="Helical" evidence="1">
    <location>
        <begin position="103"/>
        <end position="124"/>
    </location>
</feature>
<organism evidence="3 4">
    <name type="scientific">Flexibacter flexilis DSM 6793</name>
    <dbReference type="NCBI Taxonomy" id="927664"/>
    <lineage>
        <taxon>Bacteria</taxon>
        <taxon>Pseudomonadati</taxon>
        <taxon>Bacteroidota</taxon>
        <taxon>Cytophagia</taxon>
        <taxon>Cytophagales</taxon>
        <taxon>Flexibacteraceae</taxon>
        <taxon>Flexibacter</taxon>
    </lineage>
</organism>
<dbReference type="Pfam" id="PF01757">
    <property type="entry name" value="Acyl_transf_3"/>
    <property type="match status" value="1"/>
</dbReference>
<feature type="transmembrane region" description="Helical" evidence="1">
    <location>
        <begin position="255"/>
        <end position="274"/>
    </location>
</feature>
<keyword evidence="1" id="KW-1133">Transmembrane helix</keyword>
<keyword evidence="1" id="KW-0472">Membrane</keyword>
<dbReference type="GO" id="GO:0016020">
    <property type="term" value="C:membrane"/>
    <property type="evidence" value="ECO:0007669"/>
    <property type="project" value="TreeGrafter"/>
</dbReference>
<dbReference type="InterPro" id="IPR002656">
    <property type="entry name" value="Acyl_transf_3_dom"/>
</dbReference>
<dbReference type="PANTHER" id="PTHR23028:SF53">
    <property type="entry name" value="ACYL_TRANSF_3 DOMAIN-CONTAINING PROTEIN"/>
    <property type="match status" value="1"/>
</dbReference>
<keyword evidence="1" id="KW-0812">Transmembrane</keyword>
<feature type="transmembrane region" description="Helical" evidence="1">
    <location>
        <begin position="21"/>
        <end position="38"/>
    </location>
</feature>
<feature type="transmembrane region" description="Helical" evidence="1">
    <location>
        <begin position="319"/>
        <end position="338"/>
    </location>
</feature>
<dbReference type="PANTHER" id="PTHR23028">
    <property type="entry name" value="ACETYLTRANSFERASE"/>
    <property type="match status" value="1"/>
</dbReference>
<sequence length="388" mass="45328">MILLAFVLKHENIMKKIHFKGLNELRALAALAVVFYHIELYKKRAGTISLFNTFLKKSIESLGHNGVNLFFVLSGFLITYLLIEEKEKFGKIDIKKFYIRRLLRIWPLYYFIFLVAIFILPFAVKNLGLFNDGGFYAKYILMVDVNFETLFLLFLLFLPNLALAKQLTLPGASQAWSVGTEEQYYLFWPIVIDKIKKDFWVVFFIAFIIAKSALNMIAENNFSPETSSFIYTLKVELMAIGAIGAYYTYYHNEKIIPWTTNKWLFILNTILILICLKYQVHHLIFGVLFLYLILYSINDSPLSLRNKYLDEVGKISYGVYMYHPIIMFITYSLINNFIEKNNLIIYNILVYFFTIAGSFVISKLSYNYFESYFLKLKSKGYTVVESGS</sequence>
<dbReference type="GO" id="GO:0016747">
    <property type="term" value="F:acyltransferase activity, transferring groups other than amino-acyl groups"/>
    <property type="evidence" value="ECO:0007669"/>
    <property type="project" value="InterPro"/>
</dbReference>
<feature type="transmembrane region" description="Helical" evidence="1">
    <location>
        <begin position="136"/>
        <end position="158"/>
    </location>
</feature>
<gene>
    <name evidence="3" type="ORF">SAMN05421780_11186</name>
</gene>